<evidence type="ECO:0000313" key="1">
    <source>
        <dbReference type="EMBL" id="MBW8728364.1"/>
    </source>
</evidence>
<dbReference type="EMBL" id="JAEKLZ010000396">
    <property type="protein sequence ID" value="MBW8728364.1"/>
    <property type="molecule type" value="Genomic_DNA"/>
</dbReference>
<dbReference type="Proteomes" id="UP000700706">
    <property type="component" value="Unassembled WGS sequence"/>
</dbReference>
<comment type="caution">
    <text evidence="1">The sequence shown here is derived from an EMBL/GenBank/DDBJ whole genome shotgun (WGS) entry which is preliminary data.</text>
</comment>
<dbReference type="AlphaFoldDB" id="A0A952KN82"/>
<reference evidence="1" key="1">
    <citation type="submission" date="2020-06" db="EMBL/GenBank/DDBJ databases">
        <title>Stable isotope informed genome-resolved metagenomics uncovers potential trophic interactions in rhizosphere soil.</title>
        <authorList>
            <person name="Starr E.P."/>
            <person name="Shi S."/>
            <person name="Blazewicz S.J."/>
            <person name="Koch B.J."/>
            <person name="Probst A.J."/>
            <person name="Hungate B.A."/>
            <person name="Pett-Ridge J."/>
            <person name="Firestone M.K."/>
            <person name="Banfield J.F."/>
        </authorList>
    </citation>
    <scope>NUCLEOTIDE SEQUENCE</scope>
    <source>
        <strain evidence="1">YM_69_17</strain>
    </source>
</reference>
<sequence length="98" mass="10880">MTMTRDDAQVLFHVVGMADTNLLPRLLDHFCLRDVVPERVSAERQGDEMRVTIAVRRDACPEWEMVARKLGQIFVVRSVLASVADQAGEAEELQAAAG</sequence>
<gene>
    <name evidence="1" type="ORF">JF625_24890</name>
</gene>
<evidence type="ECO:0000313" key="2">
    <source>
        <dbReference type="Proteomes" id="UP000700706"/>
    </source>
</evidence>
<accession>A0A952KN82</accession>
<protein>
    <submittedName>
        <fullName evidence="1">Uncharacterized protein</fullName>
    </submittedName>
</protein>
<proteinExistence type="predicted"/>
<name>A0A952KN82_9PROT</name>
<organism evidence="1 2">
    <name type="scientific">Inquilinus limosus</name>
    <dbReference type="NCBI Taxonomy" id="171674"/>
    <lineage>
        <taxon>Bacteria</taxon>
        <taxon>Pseudomonadati</taxon>
        <taxon>Pseudomonadota</taxon>
        <taxon>Alphaproteobacteria</taxon>
        <taxon>Rhodospirillales</taxon>
        <taxon>Rhodospirillaceae</taxon>
        <taxon>Inquilinus</taxon>
    </lineage>
</organism>